<name>N4TWM0_FUSC1</name>
<dbReference type="PANTHER" id="PTHR38789:SF1">
    <property type="entry name" value="GLUCOSE-REPRESSIBLE GENE PROTEIN-RELATED"/>
    <property type="match status" value="1"/>
</dbReference>
<dbReference type="OMA" id="GHNAKAD"/>
<dbReference type="STRING" id="1229664.N4TWM0"/>
<reference evidence="3" key="2">
    <citation type="journal article" date="2014" name="PLoS ONE">
        <title>Genome and Transcriptome Analysis of the Fungal Pathogen Fusarium oxysporum f. sp. cubense Causing Banana Vascular Wilt Disease.</title>
        <authorList>
            <person name="Guo L."/>
            <person name="Han L."/>
            <person name="Yang L."/>
            <person name="Zeng H."/>
            <person name="Fan D."/>
            <person name="Zhu Y."/>
            <person name="Feng Y."/>
            <person name="Wang G."/>
            <person name="Peng C."/>
            <person name="Jiang X."/>
            <person name="Zhou D."/>
            <person name="Ni P."/>
            <person name="Liang C."/>
            <person name="Liu L."/>
            <person name="Wang J."/>
            <person name="Mao C."/>
            <person name="Fang X."/>
            <person name="Peng M."/>
            <person name="Huang J."/>
        </authorList>
    </citation>
    <scope>NUCLEOTIDE SEQUENCE [LARGE SCALE GENOMIC DNA]</scope>
    <source>
        <strain evidence="3">race 1</strain>
    </source>
</reference>
<dbReference type="HOGENOM" id="CLU_2867680_0_0_1"/>
<feature type="compositionally biased region" description="Basic and acidic residues" evidence="1">
    <location>
        <begin position="45"/>
        <end position="64"/>
    </location>
</feature>
<reference evidence="3" key="1">
    <citation type="submission" date="2012-09" db="EMBL/GenBank/DDBJ databases">
        <title>Genome sequencing and comparative transcriptomics of race 1 and race 4 of banana pathogen: Fusarium oxysporum f. sp. cubense.</title>
        <authorList>
            <person name="Fang X."/>
            <person name="Huang J."/>
        </authorList>
    </citation>
    <scope>NUCLEOTIDE SEQUENCE [LARGE SCALE GENOMIC DNA]</scope>
    <source>
        <strain evidence="3">race 1</strain>
    </source>
</reference>
<protein>
    <submittedName>
        <fullName evidence="2">Glucose-repressible protein</fullName>
    </submittedName>
</protein>
<evidence type="ECO:0000256" key="1">
    <source>
        <dbReference type="SAM" id="MobiDB-lite"/>
    </source>
</evidence>
<feature type="region of interest" description="Disordered" evidence="1">
    <location>
        <begin position="38"/>
        <end position="64"/>
    </location>
</feature>
<accession>N4TWM0</accession>
<organism evidence="2 3">
    <name type="scientific">Fusarium oxysporum f. sp. cubense (strain race 1)</name>
    <name type="common">Panama disease fungus</name>
    <dbReference type="NCBI Taxonomy" id="1229664"/>
    <lineage>
        <taxon>Eukaryota</taxon>
        <taxon>Fungi</taxon>
        <taxon>Dikarya</taxon>
        <taxon>Ascomycota</taxon>
        <taxon>Pezizomycotina</taxon>
        <taxon>Sordariomycetes</taxon>
        <taxon>Hypocreomycetidae</taxon>
        <taxon>Hypocreales</taxon>
        <taxon>Nectriaceae</taxon>
        <taxon>Fusarium</taxon>
        <taxon>Fusarium oxysporum species complex</taxon>
    </lineage>
</organism>
<dbReference type="EMBL" id="KB731260">
    <property type="protein sequence ID" value="ENH62050.1"/>
    <property type="molecule type" value="Genomic_DNA"/>
</dbReference>
<proteinExistence type="predicted"/>
<dbReference type="OrthoDB" id="10039103at2759"/>
<dbReference type="Proteomes" id="UP000016928">
    <property type="component" value="Unassembled WGS sequence"/>
</dbReference>
<dbReference type="VEuPathDB" id="FungiDB:FOC1_g10015008"/>
<evidence type="ECO:0000313" key="3">
    <source>
        <dbReference type="Proteomes" id="UP000016928"/>
    </source>
</evidence>
<dbReference type="AlphaFoldDB" id="N4TWM0"/>
<gene>
    <name evidence="2" type="ORF">FOC1_g10015008</name>
</gene>
<dbReference type="PANTHER" id="PTHR38789">
    <property type="entry name" value="REPRESSIBLE PROTEIN GRG1, PUTATIVE (AFU_ORTHOLOGUE AFUA_5G14210)-RELATED"/>
    <property type="match status" value="1"/>
</dbReference>
<dbReference type="InterPro" id="IPR020100">
    <property type="entry name" value="Glc-repressible_Grg1"/>
</dbReference>
<evidence type="ECO:0000313" key="2">
    <source>
        <dbReference type="EMBL" id="ENH62050.1"/>
    </source>
</evidence>
<dbReference type="Pfam" id="PF11034">
    <property type="entry name" value="Grg1"/>
    <property type="match status" value="1"/>
</dbReference>
<sequence>MDFPILAMTYKFQQATSGASKEANKEVAKDGNVPISTRATAAKDALGDKIDETTHDKKADVSSP</sequence>